<dbReference type="Pfam" id="PF14352">
    <property type="entry name" value="DUF4402"/>
    <property type="match status" value="1"/>
</dbReference>
<evidence type="ECO:0000256" key="1">
    <source>
        <dbReference type="SAM" id="SignalP"/>
    </source>
</evidence>
<protein>
    <recommendedName>
        <fullName evidence="4">DUF4402 domain-containing protein</fullName>
    </recommendedName>
</protein>
<dbReference type="EMBL" id="FSQW01000002">
    <property type="protein sequence ID" value="SIO14910.1"/>
    <property type="molecule type" value="Genomic_DNA"/>
</dbReference>
<proteinExistence type="predicted"/>
<dbReference type="InterPro" id="IPR025514">
    <property type="entry name" value="DUF4402"/>
</dbReference>
<accession>A0A1N6H537</accession>
<dbReference type="Proteomes" id="UP000185192">
    <property type="component" value="Unassembled WGS sequence"/>
</dbReference>
<gene>
    <name evidence="2" type="ORF">SAMN02745824_3139</name>
</gene>
<dbReference type="STRING" id="1123272.SAMN02745824_3139"/>
<sequence>MTFMSSIWRAGIALPVATSALFVQPAQAQSANGQASANINQSVTVVKNADLEFGTFVPGTVRSVFRLNPNNGNLNQRNGDAVAIGGAPAPASFTATGTPLLRVRITSGQNRIFIVRDGGTETMRVNRFRFDGPRNRFLNAAGEATYRVGGQIRVRPNQAPGTYRGAFNVTIDYF</sequence>
<keyword evidence="3" id="KW-1185">Reference proteome</keyword>
<evidence type="ECO:0000313" key="2">
    <source>
        <dbReference type="EMBL" id="SIO14910.1"/>
    </source>
</evidence>
<keyword evidence="1" id="KW-0732">Signal</keyword>
<dbReference type="AlphaFoldDB" id="A0A1N6H537"/>
<evidence type="ECO:0000313" key="3">
    <source>
        <dbReference type="Proteomes" id="UP000185192"/>
    </source>
</evidence>
<name>A0A1N6H537_9SPHN</name>
<organism evidence="2 3">
    <name type="scientific">Parasphingorhabdus marina DSM 22363</name>
    <dbReference type="NCBI Taxonomy" id="1123272"/>
    <lineage>
        <taxon>Bacteria</taxon>
        <taxon>Pseudomonadati</taxon>
        <taxon>Pseudomonadota</taxon>
        <taxon>Alphaproteobacteria</taxon>
        <taxon>Sphingomonadales</taxon>
        <taxon>Sphingomonadaceae</taxon>
        <taxon>Parasphingorhabdus</taxon>
    </lineage>
</organism>
<reference evidence="3" key="1">
    <citation type="submission" date="2016-11" db="EMBL/GenBank/DDBJ databases">
        <authorList>
            <person name="Varghese N."/>
            <person name="Submissions S."/>
        </authorList>
    </citation>
    <scope>NUCLEOTIDE SEQUENCE [LARGE SCALE GENOMIC DNA]</scope>
    <source>
        <strain evidence="3">DSM 22363</strain>
    </source>
</reference>
<evidence type="ECO:0008006" key="4">
    <source>
        <dbReference type="Google" id="ProtNLM"/>
    </source>
</evidence>
<feature type="chain" id="PRO_5012048705" description="DUF4402 domain-containing protein" evidence="1">
    <location>
        <begin position="29"/>
        <end position="174"/>
    </location>
</feature>
<feature type="signal peptide" evidence="1">
    <location>
        <begin position="1"/>
        <end position="28"/>
    </location>
</feature>